<gene>
    <name evidence="2" type="ORF">Q8F55_005210</name>
</gene>
<comment type="caution">
    <text evidence="2">The sequence shown here is derived from an EMBL/GenBank/DDBJ whole genome shotgun (WGS) entry which is preliminary data.</text>
</comment>
<evidence type="ECO:0000259" key="1">
    <source>
        <dbReference type="Pfam" id="PF14033"/>
    </source>
</evidence>
<dbReference type="EMBL" id="JBBXJM010000004">
    <property type="protein sequence ID" value="KAL1408398.1"/>
    <property type="molecule type" value="Genomic_DNA"/>
</dbReference>
<feature type="domain" description="DUF4246" evidence="1">
    <location>
        <begin position="115"/>
        <end position="303"/>
    </location>
</feature>
<dbReference type="PANTHER" id="PTHR33119:SF1">
    <property type="entry name" value="FE2OG DIOXYGENASE DOMAIN-CONTAINING PROTEIN"/>
    <property type="match status" value="1"/>
</dbReference>
<dbReference type="Proteomes" id="UP001565368">
    <property type="component" value="Unassembled WGS sequence"/>
</dbReference>
<dbReference type="RefSeq" id="XP_069208342.1">
    <property type="nucleotide sequence ID" value="XM_069353700.1"/>
</dbReference>
<dbReference type="PANTHER" id="PTHR33119">
    <property type="entry name" value="IFI3P"/>
    <property type="match status" value="1"/>
</dbReference>
<dbReference type="Pfam" id="PF14033">
    <property type="entry name" value="DUF4246"/>
    <property type="match status" value="2"/>
</dbReference>
<reference evidence="2 3" key="1">
    <citation type="submission" date="2023-08" db="EMBL/GenBank/DDBJ databases">
        <title>Annotated Genome Sequence of Vanrija albida AlHP1.</title>
        <authorList>
            <person name="Herzog R."/>
        </authorList>
    </citation>
    <scope>NUCLEOTIDE SEQUENCE [LARGE SCALE GENOMIC DNA]</scope>
    <source>
        <strain evidence="2 3">AlHP1</strain>
    </source>
</reference>
<evidence type="ECO:0000313" key="3">
    <source>
        <dbReference type="Proteomes" id="UP001565368"/>
    </source>
</evidence>
<name>A0ABR3Q0Z4_9TREE</name>
<feature type="domain" description="DUF4246" evidence="1">
    <location>
        <begin position="314"/>
        <end position="467"/>
    </location>
</feature>
<sequence length="527" mass="60320">MPLDDTNIPGHKAPLDLYLGNKIKRFPIVFYDFEMNFANVRERALYWFINEATDDEGWESKSLPLSTSNRFGAKIARALGSRSDWDAATVARWRERVAKGLKDHLPFLKDGFSDAMFNYCLRELRFKAEEYRRSGIVAVLDGAGAVLKSDRAVSPALRTRLLEALTPFSNIPEDEKDWHPGSHGTVNVLINPSLFPLVYGRTRLVTDRDIHVDSCLASYGLGNCISVALEDAHPHLDTEFSRRFQWLPANVDVGSGKARIVSYINNLHPVKHRDLYGVVEELIDAALPMWSAVYGRVMDWSERWPILGFSRRAIKAKDRQEKRKRLVIVQFTNIELTPEKPEYHGGKWHVEGLINERICATALYYYDVDNVTPSRLSFGSTNPWYPHNAPNYNKEEDGQGHLDLGSVQTREGRLLAFPNVFLHKVEPFELVDKTRPGHRKLVALFLVDPMTPVLSTANVPPQQKEWSPLLGTVGRHLSQELVEEIESYFEGPFDRAEALRLRDELIAKRRNDNMGTFFWTRRIYKVS</sequence>
<dbReference type="GeneID" id="95986253"/>
<dbReference type="InterPro" id="IPR025340">
    <property type="entry name" value="DUF4246"/>
</dbReference>
<dbReference type="InterPro" id="IPR049192">
    <property type="entry name" value="DUF4246_C"/>
</dbReference>
<organism evidence="2 3">
    <name type="scientific">Vanrija albida</name>
    <dbReference type="NCBI Taxonomy" id="181172"/>
    <lineage>
        <taxon>Eukaryota</taxon>
        <taxon>Fungi</taxon>
        <taxon>Dikarya</taxon>
        <taxon>Basidiomycota</taxon>
        <taxon>Agaricomycotina</taxon>
        <taxon>Tremellomycetes</taxon>
        <taxon>Trichosporonales</taxon>
        <taxon>Trichosporonaceae</taxon>
        <taxon>Vanrija</taxon>
    </lineage>
</organism>
<proteinExistence type="predicted"/>
<evidence type="ECO:0000313" key="2">
    <source>
        <dbReference type="EMBL" id="KAL1408398.1"/>
    </source>
</evidence>
<protein>
    <recommendedName>
        <fullName evidence="1">DUF4246 domain-containing protein</fullName>
    </recommendedName>
</protein>
<keyword evidence="3" id="KW-1185">Reference proteome</keyword>
<accession>A0ABR3Q0Z4</accession>